<dbReference type="KEGG" id="hru:Halru_2391"/>
<dbReference type="RefSeq" id="WP_015301579.1">
    <property type="nucleotide sequence ID" value="NC_019964.1"/>
</dbReference>
<evidence type="ECO:0000313" key="1">
    <source>
        <dbReference type="EMBL" id="AGB16975.1"/>
    </source>
</evidence>
<dbReference type="eggNOG" id="arCOG11985">
    <property type="taxonomic scope" value="Archaea"/>
</dbReference>
<protein>
    <submittedName>
        <fullName evidence="1">Uncharacterized protein</fullName>
    </submittedName>
</protein>
<evidence type="ECO:0000313" key="2">
    <source>
        <dbReference type="Proteomes" id="UP000010846"/>
    </source>
</evidence>
<organism evidence="1 2">
    <name type="scientific">Halovivax ruber (strain DSM 18193 / JCM 13892 / XH-70)</name>
    <dbReference type="NCBI Taxonomy" id="797302"/>
    <lineage>
        <taxon>Archaea</taxon>
        <taxon>Methanobacteriati</taxon>
        <taxon>Methanobacteriota</taxon>
        <taxon>Stenosarchaea group</taxon>
        <taxon>Halobacteria</taxon>
        <taxon>Halobacteriales</taxon>
        <taxon>Natrialbaceae</taxon>
        <taxon>Halovivax</taxon>
    </lineage>
</organism>
<dbReference type="AlphaFoldDB" id="L0IBN2"/>
<dbReference type="EMBL" id="CP003050">
    <property type="protein sequence ID" value="AGB16975.1"/>
    <property type="molecule type" value="Genomic_DNA"/>
</dbReference>
<name>L0IBN2_HALRX</name>
<gene>
    <name evidence="1" type="ordered locus">Halru_2391</name>
</gene>
<proteinExistence type="predicted"/>
<dbReference type="OrthoDB" id="204520at2157"/>
<dbReference type="Proteomes" id="UP000010846">
    <property type="component" value="Chromosome"/>
</dbReference>
<accession>L0IBN2</accession>
<sequence length="80" mass="9006">MKSVERERDGTGDAPRSRGCYRCDRGVAPSRLFRVDIEPPEPLAAEYRHSVRYCCPDCAAAMNLSEFSERLKARAERGGE</sequence>
<dbReference type="HOGENOM" id="CLU_2519676_0_0_2"/>
<dbReference type="GeneID" id="14376899"/>
<reference evidence="1" key="1">
    <citation type="submission" date="2011-09" db="EMBL/GenBank/DDBJ databases">
        <title>Complete sequence of Halovivax ruber XH-70.</title>
        <authorList>
            <consortium name="US DOE Joint Genome Institute"/>
            <person name="Lucas S."/>
            <person name="Han J."/>
            <person name="Lapidus A."/>
            <person name="Cheng J.-F."/>
            <person name="Goodwin L."/>
            <person name="Pitluck S."/>
            <person name="Peters L."/>
            <person name="Mikhailova N."/>
            <person name="Davenport K."/>
            <person name="Detter J.C."/>
            <person name="Han C."/>
            <person name="Tapia R."/>
            <person name="Land M."/>
            <person name="Hauser L."/>
            <person name="Kyrpides N."/>
            <person name="Ivanova N."/>
            <person name="Pagani I."/>
            <person name="Sproer C."/>
            <person name="Anderson I."/>
            <person name="Woyke T."/>
        </authorList>
    </citation>
    <scope>NUCLEOTIDE SEQUENCE</scope>
    <source>
        <strain evidence="1">XH-70</strain>
    </source>
</reference>
<dbReference type="STRING" id="797302.Halru_2391"/>
<keyword evidence="2" id="KW-1185">Reference proteome</keyword>